<dbReference type="InterPro" id="IPR005122">
    <property type="entry name" value="Uracil-DNA_glycosylase-like"/>
</dbReference>
<keyword evidence="2" id="KW-0326">Glycosidase</keyword>
<protein>
    <submittedName>
        <fullName evidence="2">DNA-deoxyinosine glycosylase</fullName>
        <ecNumber evidence="2">3.2.2.15</ecNumber>
    </submittedName>
</protein>
<evidence type="ECO:0000313" key="3">
    <source>
        <dbReference type="Proteomes" id="UP000310263"/>
    </source>
</evidence>
<dbReference type="Gene3D" id="3.40.470.10">
    <property type="entry name" value="Uracil-DNA glycosylase-like domain"/>
    <property type="match status" value="1"/>
</dbReference>
<dbReference type="GO" id="GO:0033958">
    <property type="term" value="F:DNA-deoxyinosine glycosylase activity"/>
    <property type="evidence" value="ECO:0007669"/>
    <property type="project" value="UniProtKB-EC"/>
</dbReference>
<dbReference type="SUPFAM" id="SSF52141">
    <property type="entry name" value="Uracil-DNA glycosylase-like"/>
    <property type="match status" value="1"/>
</dbReference>
<feature type="domain" description="Uracil-DNA glycosylase-like" evidence="1">
    <location>
        <begin position="11"/>
        <end position="155"/>
    </location>
</feature>
<dbReference type="EC" id="3.2.2.15" evidence="2"/>
<dbReference type="AlphaFoldDB" id="A0A4S2F2T5"/>
<dbReference type="CDD" id="cd10032">
    <property type="entry name" value="UDG-F6_HDG"/>
    <property type="match status" value="1"/>
</dbReference>
<proteinExistence type="predicted"/>
<accession>A0A4S2F2T5</accession>
<dbReference type="SMART" id="SM00986">
    <property type="entry name" value="UDG"/>
    <property type="match status" value="1"/>
</dbReference>
<name>A0A4S2F2T5_9ACTN</name>
<dbReference type="InterPro" id="IPR036895">
    <property type="entry name" value="Uracil-DNA_glycosylase-like_sf"/>
</dbReference>
<keyword evidence="2" id="KW-0378">Hydrolase</keyword>
<dbReference type="NCBIfam" id="TIGR04274">
    <property type="entry name" value="hypoxanDNAglyco"/>
    <property type="match status" value="1"/>
</dbReference>
<dbReference type="SMART" id="SM00987">
    <property type="entry name" value="UreE_C"/>
    <property type="match status" value="1"/>
</dbReference>
<dbReference type="Proteomes" id="UP000310263">
    <property type="component" value="Unassembled WGS sequence"/>
</dbReference>
<dbReference type="RefSeq" id="WP_136011893.1">
    <property type="nucleotide sequence ID" value="NZ_SRYE01000001.1"/>
</dbReference>
<evidence type="ECO:0000313" key="2">
    <source>
        <dbReference type="EMBL" id="TGY63266.1"/>
    </source>
</evidence>
<comment type="caution">
    <text evidence="2">The sequence shown here is derived from an EMBL/GenBank/DDBJ whole genome shotgun (WGS) entry which is preliminary data.</text>
</comment>
<dbReference type="Pfam" id="PF03167">
    <property type="entry name" value="UDG"/>
    <property type="match status" value="1"/>
</dbReference>
<evidence type="ECO:0000259" key="1">
    <source>
        <dbReference type="SMART" id="SM00986"/>
    </source>
</evidence>
<gene>
    <name evidence="2" type="ORF">E5334_01830</name>
</gene>
<sequence>MQTQQVTHTLEPVYDSASRVLVLGTMPSPKSRELGFYYGHPQNRFWRVLAALFGEPVPETVEAKRALVLAHGIALWDVLASCHIAGASDASIKDAVPNDLGPLLTAAPIQAVATTGAAAARFYRQFDKPQWPELEHVALPSTSAANASLRLDDLIVAYEPLRELAGGDNLSSLDDKLAHQ</sequence>
<dbReference type="EMBL" id="SRYE01000001">
    <property type="protein sequence ID" value="TGY63266.1"/>
    <property type="molecule type" value="Genomic_DNA"/>
</dbReference>
<organism evidence="2 3">
    <name type="scientific">Muricaecibacterium torontonense</name>
    <dbReference type="NCBI Taxonomy" id="3032871"/>
    <lineage>
        <taxon>Bacteria</taxon>
        <taxon>Bacillati</taxon>
        <taxon>Actinomycetota</taxon>
        <taxon>Coriobacteriia</taxon>
        <taxon>Coriobacteriales</taxon>
        <taxon>Atopobiaceae</taxon>
        <taxon>Muricaecibacterium</taxon>
    </lineage>
</organism>
<keyword evidence="3" id="KW-1185">Reference proteome</keyword>
<dbReference type="InterPro" id="IPR026353">
    <property type="entry name" value="Hypoxan-DNA_Glyclase"/>
</dbReference>
<dbReference type="OrthoDB" id="9799921at2"/>
<reference evidence="2 3" key="1">
    <citation type="submission" date="2019-04" db="EMBL/GenBank/DDBJ databases">
        <title>Microbes associate with the intestines of laboratory mice.</title>
        <authorList>
            <person name="Navarre W."/>
            <person name="Wong E."/>
            <person name="Huang K."/>
            <person name="Tropini C."/>
            <person name="Ng K."/>
            <person name="Yu B."/>
        </authorList>
    </citation>
    <scope>NUCLEOTIDE SEQUENCE [LARGE SCALE GENOMIC DNA]</scope>
    <source>
        <strain evidence="2 3">NM07_P-09</strain>
    </source>
</reference>